<feature type="binding site" evidence="8">
    <location>
        <position position="30"/>
    </location>
    <ligand>
        <name>Mg(2+)</name>
        <dbReference type="ChEBI" id="CHEBI:18420"/>
    </ligand>
</feature>
<keyword evidence="3 8" id="KW-0479">Metal-binding</keyword>
<comment type="similarity">
    <text evidence="1 9">Belongs to the alkaline phosphatase family.</text>
</comment>
<keyword evidence="6 8" id="KW-0460">Magnesium</keyword>
<feature type="binding site" evidence="8">
    <location>
        <position position="30"/>
    </location>
    <ligand>
        <name>Zn(2+)</name>
        <dbReference type="ChEBI" id="CHEBI:29105"/>
        <label>2</label>
    </ligand>
</feature>
<feature type="binding site" evidence="8">
    <location>
        <position position="251"/>
    </location>
    <ligand>
        <name>Mg(2+)</name>
        <dbReference type="ChEBI" id="CHEBI:18420"/>
    </ligand>
</feature>
<organism evidence="11 12">
    <name type="scientific">Saliniradius amylolyticus</name>
    <dbReference type="NCBI Taxonomy" id="2183582"/>
    <lineage>
        <taxon>Bacteria</taxon>
        <taxon>Pseudomonadati</taxon>
        <taxon>Pseudomonadota</taxon>
        <taxon>Gammaproteobacteria</taxon>
        <taxon>Alteromonadales</taxon>
        <taxon>Alteromonadaceae</taxon>
        <taxon>Saliniradius</taxon>
    </lineage>
</organism>
<evidence type="ECO:0000256" key="5">
    <source>
        <dbReference type="ARBA" id="ARBA00022833"/>
    </source>
</evidence>
<evidence type="ECO:0000313" key="11">
    <source>
        <dbReference type="EMBL" id="AWL11574.1"/>
    </source>
</evidence>
<dbReference type="Pfam" id="PF00245">
    <property type="entry name" value="Alk_phosphatase"/>
    <property type="match status" value="1"/>
</dbReference>
<evidence type="ECO:0000256" key="6">
    <source>
        <dbReference type="ARBA" id="ARBA00022842"/>
    </source>
</evidence>
<dbReference type="SMART" id="SM00098">
    <property type="entry name" value="alkPPc"/>
    <property type="match status" value="1"/>
</dbReference>
<dbReference type="PROSITE" id="PS00123">
    <property type="entry name" value="ALKALINE_PHOSPHATASE"/>
    <property type="match status" value="1"/>
</dbReference>
<dbReference type="PRINTS" id="PR00113">
    <property type="entry name" value="ALKPHPHTASE"/>
</dbReference>
<feature type="binding site" evidence="8">
    <location>
        <position position="299"/>
    </location>
    <ligand>
        <name>Zn(2+)</name>
        <dbReference type="ChEBI" id="CHEBI:29105"/>
        <label>2</label>
    </ligand>
</feature>
<dbReference type="InterPro" id="IPR018299">
    <property type="entry name" value="Alkaline_phosphatase_AS"/>
</dbReference>
<dbReference type="AlphaFoldDB" id="A0A2S2E1R0"/>
<dbReference type="CDD" id="cd16012">
    <property type="entry name" value="ALP"/>
    <property type="match status" value="1"/>
</dbReference>
<feature type="binding site" evidence="8">
    <location>
        <position position="394"/>
    </location>
    <ligand>
        <name>Zn(2+)</name>
        <dbReference type="ChEBI" id="CHEBI:29105"/>
        <label>2</label>
    </ligand>
</feature>
<feature type="chain" id="PRO_5015702517" evidence="10">
    <location>
        <begin position="19"/>
        <end position="431"/>
    </location>
</feature>
<dbReference type="KEGG" id="salh:HMF8227_01088"/>
<evidence type="ECO:0000256" key="7">
    <source>
        <dbReference type="PIRSR" id="PIRSR601952-1"/>
    </source>
</evidence>
<keyword evidence="5 8" id="KW-0862">Zinc</keyword>
<comment type="cofactor">
    <cofactor evidence="8">
        <name>Zn(2+)</name>
        <dbReference type="ChEBI" id="CHEBI:29105"/>
    </cofactor>
    <text evidence="8">Binds 2 Zn(2+) ions.</text>
</comment>
<dbReference type="RefSeq" id="WP_109339208.1">
    <property type="nucleotide sequence ID" value="NZ_CP029347.1"/>
</dbReference>
<keyword evidence="10" id="KW-0732">Signal</keyword>
<proteinExistence type="inferred from homology"/>
<dbReference type="InterPro" id="IPR017850">
    <property type="entry name" value="Alkaline_phosphatase_core_sf"/>
</dbReference>
<comment type="cofactor">
    <cofactor evidence="8">
        <name>Mg(2+)</name>
        <dbReference type="ChEBI" id="CHEBI:18420"/>
    </cofactor>
    <text evidence="8">Binds 1 Mg(2+) ion.</text>
</comment>
<dbReference type="Proteomes" id="UP000245728">
    <property type="component" value="Chromosome"/>
</dbReference>
<protein>
    <submittedName>
        <fullName evidence="11">Alkaline phosphatase</fullName>
        <ecNumber evidence="11">3.1.3.1</ecNumber>
    </submittedName>
</protein>
<dbReference type="PANTHER" id="PTHR11596">
    <property type="entry name" value="ALKALINE PHOSPHATASE"/>
    <property type="match status" value="1"/>
</dbReference>
<keyword evidence="4 11" id="KW-0378">Hydrolase</keyword>
<evidence type="ECO:0000256" key="3">
    <source>
        <dbReference type="ARBA" id="ARBA00022723"/>
    </source>
</evidence>
<dbReference type="EMBL" id="CP029347">
    <property type="protein sequence ID" value="AWL11574.1"/>
    <property type="molecule type" value="Genomic_DNA"/>
</dbReference>
<keyword evidence="12" id="KW-1185">Reference proteome</keyword>
<dbReference type="SUPFAM" id="SSF53649">
    <property type="entry name" value="Alkaline phosphatase-like"/>
    <property type="match status" value="1"/>
</dbReference>
<dbReference type="Gene3D" id="1.10.60.40">
    <property type="match status" value="1"/>
</dbReference>
<sequence>MLKRFLFSALAAASVAQAEPAPNIILMIGDGMGVSHTTAYRYFADESRPARPTVLDEMLVGMSRNTPDDDYLITDSAAGATALSAGIKTYNGAIAVDNNKQPVPTVLELAKERGYQTGVISTVQVNHATPASFLAHNEARRNYHELADDYLDEKIKDQFKFDVLLGGGTDYFVRNDRDLTEEFKQAGGTYIDDWSELEKTNSLPLMGLFAPVNLPYVVDTDDKDVTRLATMVSKATDLLDDAGKPFFLMAEGGMIDWCSHDNDIACTMYEMTDFANGVQAAKDYVDAHPNTLLVITADHETGGLSVGGYHTKQWKPAIVKQVHRAIVTLADDILAAEPEQAPKLVAAAVDFELTDKEVKQLVRDRRTGSRDIIRQRLRDMINERTITGWTSLNHSAGDIQIFAYGQGAEAFRGSMENNVIGQKLIDLVTQD</sequence>
<dbReference type="InterPro" id="IPR001952">
    <property type="entry name" value="Alkaline_phosphatase"/>
</dbReference>
<evidence type="ECO:0000256" key="4">
    <source>
        <dbReference type="ARBA" id="ARBA00022801"/>
    </source>
</evidence>
<feature type="active site" description="Phosphoserine intermediate" evidence="7">
    <location>
        <position position="76"/>
    </location>
</feature>
<feature type="binding site" evidence="8">
    <location>
        <position position="127"/>
    </location>
    <ligand>
        <name>Mg(2+)</name>
        <dbReference type="ChEBI" id="CHEBI:18420"/>
    </ligand>
</feature>
<dbReference type="Gene3D" id="3.40.720.10">
    <property type="entry name" value="Alkaline Phosphatase, subunit A"/>
    <property type="match status" value="1"/>
</dbReference>
<dbReference type="GO" id="GO:0046872">
    <property type="term" value="F:metal ion binding"/>
    <property type="evidence" value="ECO:0007669"/>
    <property type="project" value="UniProtKB-KW"/>
</dbReference>
<dbReference type="EC" id="3.1.3.1" evidence="11"/>
<dbReference type="PANTHER" id="PTHR11596:SF5">
    <property type="entry name" value="ALKALINE PHOSPHATASE"/>
    <property type="match status" value="1"/>
</dbReference>
<evidence type="ECO:0000256" key="8">
    <source>
        <dbReference type="PIRSR" id="PIRSR601952-2"/>
    </source>
</evidence>
<name>A0A2S2E1R0_9ALTE</name>
<evidence type="ECO:0000256" key="9">
    <source>
        <dbReference type="RuleBase" id="RU003946"/>
    </source>
</evidence>
<evidence type="ECO:0000256" key="1">
    <source>
        <dbReference type="ARBA" id="ARBA00005984"/>
    </source>
</evidence>
<evidence type="ECO:0000256" key="10">
    <source>
        <dbReference type="SAM" id="SignalP"/>
    </source>
</evidence>
<feature type="binding site" evidence="8">
    <location>
        <position position="298"/>
    </location>
    <ligand>
        <name>Zn(2+)</name>
        <dbReference type="ChEBI" id="CHEBI:29105"/>
        <label>2</label>
    </ligand>
</feature>
<reference evidence="11 12" key="1">
    <citation type="submission" date="2018-05" db="EMBL/GenBank/DDBJ databases">
        <title>Salinimonas sp. HMF8227 Genome sequencing and assembly.</title>
        <authorList>
            <person name="Kang H."/>
            <person name="Kang J."/>
            <person name="Cha I."/>
            <person name="Kim H."/>
            <person name="Joh K."/>
        </authorList>
    </citation>
    <scope>NUCLEOTIDE SEQUENCE [LARGE SCALE GENOMIC DNA]</scope>
    <source>
        <strain evidence="11 12">HMF8227</strain>
    </source>
</reference>
<feature type="binding site" evidence="8">
    <location>
        <position position="260"/>
    </location>
    <ligand>
        <name>Zn(2+)</name>
        <dbReference type="ChEBI" id="CHEBI:29105"/>
        <label>2</label>
    </ligand>
</feature>
<evidence type="ECO:0000256" key="2">
    <source>
        <dbReference type="ARBA" id="ARBA00022553"/>
    </source>
</evidence>
<dbReference type="GO" id="GO:0004035">
    <property type="term" value="F:alkaline phosphatase activity"/>
    <property type="evidence" value="ECO:0007669"/>
    <property type="project" value="UniProtKB-EC"/>
</dbReference>
<feature type="signal peptide" evidence="10">
    <location>
        <begin position="1"/>
        <end position="18"/>
    </location>
</feature>
<dbReference type="OrthoDB" id="9794455at2"/>
<evidence type="ECO:0000313" key="12">
    <source>
        <dbReference type="Proteomes" id="UP000245728"/>
    </source>
</evidence>
<accession>A0A2S2E1R0</accession>
<keyword evidence="2" id="KW-0597">Phosphoprotein</keyword>
<feature type="binding site" evidence="8">
    <location>
        <position position="256"/>
    </location>
    <ligand>
        <name>Zn(2+)</name>
        <dbReference type="ChEBI" id="CHEBI:29105"/>
        <label>2</label>
    </ligand>
</feature>
<gene>
    <name evidence="11" type="primary">phoA</name>
    <name evidence="11" type="ORF">HMF8227_01088</name>
</gene>
<feature type="binding site" evidence="8">
    <location>
        <position position="129"/>
    </location>
    <ligand>
        <name>Mg(2+)</name>
        <dbReference type="ChEBI" id="CHEBI:18420"/>
    </ligand>
</feature>